<dbReference type="InterPro" id="IPR014030">
    <property type="entry name" value="Ketoacyl_synth_N"/>
</dbReference>
<evidence type="ECO:0000259" key="1">
    <source>
        <dbReference type="Pfam" id="PF13723"/>
    </source>
</evidence>
<reference evidence="2 3" key="1">
    <citation type="submission" date="2019-11" db="EMBL/GenBank/DDBJ databases">
        <title>Type strains purchased from KCTC, JCM and DSMZ.</title>
        <authorList>
            <person name="Lu H."/>
        </authorList>
    </citation>
    <scope>NUCLEOTIDE SEQUENCE [LARGE SCALE GENOMIC DNA]</scope>
    <source>
        <strain evidence="2 3">JCM 31587</strain>
    </source>
</reference>
<accession>A0A6L6QGN0</accession>
<sequence>MSGVSFSIVRQAAWAPSLAAPEAWLEWSRAPFLPGTEGEPGVKAMPPMLRRRAGQLGKMALEVAYECLGGESGIPIVYCSRHGEVGRSVELLDAMARGEALSPTAFGMSVHNANPGLFTIARKEQANHIALAAGPSSLEHAVIEACGLLADGAPQVLLVMADTALPELYSHFEDCDEQAFAFAWLLQPGAELSLGWQAGAEAPQESMPGALQVLRFFLSGERQLVRLADQRQWQWQRHV</sequence>
<name>A0A6L6QGN0_9BURK</name>
<dbReference type="OrthoDB" id="9798676at2"/>
<proteinExistence type="predicted"/>
<dbReference type="AlphaFoldDB" id="A0A6L6QGN0"/>
<comment type="caution">
    <text evidence="2">The sequence shown here is derived from an EMBL/GenBank/DDBJ whole genome shotgun (WGS) entry which is preliminary data.</text>
</comment>
<dbReference type="EMBL" id="WNKX01000008">
    <property type="protein sequence ID" value="MTW11522.1"/>
    <property type="molecule type" value="Genomic_DNA"/>
</dbReference>
<dbReference type="RefSeq" id="WP_155454472.1">
    <property type="nucleotide sequence ID" value="NZ_WNKX01000008.1"/>
</dbReference>
<feature type="domain" description="Beta-ketoacyl synthase-like N-terminal" evidence="1">
    <location>
        <begin position="24"/>
        <end position="236"/>
    </location>
</feature>
<dbReference type="Proteomes" id="UP000472320">
    <property type="component" value="Unassembled WGS sequence"/>
</dbReference>
<evidence type="ECO:0000313" key="3">
    <source>
        <dbReference type="Proteomes" id="UP000472320"/>
    </source>
</evidence>
<dbReference type="Pfam" id="PF13723">
    <property type="entry name" value="Ketoacyl-synt_2"/>
    <property type="match status" value="1"/>
</dbReference>
<organism evidence="2 3">
    <name type="scientific">Massilia eburnea</name>
    <dbReference type="NCBI Taxonomy" id="1776165"/>
    <lineage>
        <taxon>Bacteria</taxon>
        <taxon>Pseudomonadati</taxon>
        <taxon>Pseudomonadota</taxon>
        <taxon>Betaproteobacteria</taxon>
        <taxon>Burkholderiales</taxon>
        <taxon>Oxalobacteraceae</taxon>
        <taxon>Telluria group</taxon>
        <taxon>Massilia</taxon>
    </lineage>
</organism>
<keyword evidence="3" id="KW-1185">Reference proteome</keyword>
<gene>
    <name evidence="2" type="ORF">GM658_13030</name>
</gene>
<evidence type="ECO:0000313" key="2">
    <source>
        <dbReference type="EMBL" id="MTW11522.1"/>
    </source>
</evidence>
<protein>
    <submittedName>
        <fullName evidence="2">3-oxoacyl-ACP synthase</fullName>
    </submittedName>
</protein>